<protein>
    <recommendedName>
        <fullName evidence="2">Transposase-associated domain-containing protein</fullName>
    </recommendedName>
</protein>
<reference evidence="3" key="1">
    <citation type="submission" date="2023-05" db="EMBL/GenBank/DDBJ databases">
        <title>Genome and transcriptome analyses reveal genes involved in the formation of fine ridges on petal epidermal cells in Hibiscus trionum.</title>
        <authorList>
            <person name="Koshimizu S."/>
            <person name="Masuda S."/>
            <person name="Ishii T."/>
            <person name="Shirasu K."/>
            <person name="Hoshino A."/>
            <person name="Arita M."/>
        </authorList>
    </citation>
    <scope>NUCLEOTIDE SEQUENCE</scope>
    <source>
        <strain evidence="3">Hamamatsu line</strain>
    </source>
</reference>
<organism evidence="3 4">
    <name type="scientific">Hibiscus trionum</name>
    <name type="common">Flower of an hour</name>
    <dbReference type="NCBI Taxonomy" id="183268"/>
    <lineage>
        <taxon>Eukaryota</taxon>
        <taxon>Viridiplantae</taxon>
        <taxon>Streptophyta</taxon>
        <taxon>Embryophyta</taxon>
        <taxon>Tracheophyta</taxon>
        <taxon>Spermatophyta</taxon>
        <taxon>Magnoliopsida</taxon>
        <taxon>eudicotyledons</taxon>
        <taxon>Gunneridae</taxon>
        <taxon>Pentapetalae</taxon>
        <taxon>rosids</taxon>
        <taxon>malvids</taxon>
        <taxon>Malvales</taxon>
        <taxon>Malvaceae</taxon>
        <taxon>Malvoideae</taxon>
        <taxon>Hibiscus</taxon>
    </lineage>
</organism>
<sequence length="362" mass="40852">MDKTWINLRSRASEEYIRGVTSFLNFAFERTEDGKIWCPCVNCVNTYRVSRRDAFDHLICDGFLKGYVRWIFHGEQCDGSTPPIPTNVEEREFEHDVHNLLHDMMADRVVNNAEHNYHSGDKLQTVEQMVRNCKDSRVNKEQLKTLVEYWLSSKSMEQSATNRLNRSKLDEPHCTGTRSFPRIVEDMTAESSGIPPSRADVYVRTRTRKDGSIVNSAAAVVVERIQEKINEGTSSRNLSQATSWSNDVFAQVKGPERKGRVRCVGAVQTRPSQESGPSQPVQNTEEVEGLKAKLAAFEKLLETCLLPIYRQQRPDLHVPDMNALLQIVDTQAAPDAGSATAAVNSRSMPSENQHNIDDPSTQ</sequence>
<feature type="compositionally biased region" description="Polar residues" evidence="1">
    <location>
        <begin position="269"/>
        <end position="284"/>
    </location>
</feature>
<dbReference type="AlphaFoldDB" id="A0A9W7GRV6"/>
<dbReference type="PANTHER" id="PTHR33144">
    <property type="entry name" value="OS10G0409366 PROTEIN-RELATED"/>
    <property type="match status" value="1"/>
</dbReference>
<accession>A0A9W7GRV6</accession>
<feature type="compositionally biased region" description="Polar residues" evidence="1">
    <location>
        <begin position="341"/>
        <end position="362"/>
    </location>
</feature>
<feature type="domain" description="Transposase-associated" evidence="2">
    <location>
        <begin position="3"/>
        <end position="75"/>
    </location>
</feature>
<dbReference type="Pfam" id="PF13963">
    <property type="entry name" value="Transpos_assoc"/>
    <property type="match status" value="1"/>
</dbReference>
<dbReference type="InterPro" id="IPR029480">
    <property type="entry name" value="Transpos_assoc"/>
</dbReference>
<evidence type="ECO:0000259" key="2">
    <source>
        <dbReference type="Pfam" id="PF13963"/>
    </source>
</evidence>
<name>A0A9W7GRV6_HIBTR</name>
<dbReference type="InterPro" id="IPR004252">
    <property type="entry name" value="Probable_transposase_24"/>
</dbReference>
<evidence type="ECO:0000256" key="1">
    <source>
        <dbReference type="SAM" id="MobiDB-lite"/>
    </source>
</evidence>
<evidence type="ECO:0000313" key="3">
    <source>
        <dbReference type="EMBL" id="GMI63927.1"/>
    </source>
</evidence>
<gene>
    <name evidence="3" type="ORF">HRI_000062000</name>
</gene>
<proteinExistence type="predicted"/>
<dbReference type="PANTHER" id="PTHR33144:SF50">
    <property type="entry name" value="OS03G0714750 PROTEIN"/>
    <property type="match status" value="1"/>
</dbReference>
<dbReference type="OrthoDB" id="1000296at2759"/>
<feature type="region of interest" description="Disordered" evidence="1">
    <location>
        <begin position="267"/>
        <end position="286"/>
    </location>
</feature>
<keyword evidence="4" id="KW-1185">Reference proteome</keyword>
<dbReference type="EMBL" id="BSYR01000002">
    <property type="protein sequence ID" value="GMI63927.1"/>
    <property type="molecule type" value="Genomic_DNA"/>
</dbReference>
<dbReference type="Pfam" id="PF03004">
    <property type="entry name" value="Transposase_24"/>
    <property type="match status" value="1"/>
</dbReference>
<comment type="caution">
    <text evidence="3">The sequence shown here is derived from an EMBL/GenBank/DDBJ whole genome shotgun (WGS) entry which is preliminary data.</text>
</comment>
<dbReference type="Proteomes" id="UP001165190">
    <property type="component" value="Unassembled WGS sequence"/>
</dbReference>
<evidence type="ECO:0000313" key="4">
    <source>
        <dbReference type="Proteomes" id="UP001165190"/>
    </source>
</evidence>
<feature type="region of interest" description="Disordered" evidence="1">
    <location>
        <begin position="336"/>
        <end position="362"/>
    </location>
</feature>